<keyword evidence="11" id="KW-1185">Reference proteome</keyword>
<dbReference type="Gene3D" id="1.10.630.10">
    <property type="entry name" value="Cytochrome P450"/>
    <property type="match status" value="1"/>
</dbReference>
<dbReference type="STRING" id="1220188.A0A4S3J3S1"/>
<organism evidence="10 11">
    <name type="scientific">Aspergillus tanneri</name>
    <dbReference type="NCBI Taxonomy" id="1220188"/>
    <lineage>
        <taxon>Eukaryota</taxon>
        <taxon>Fungi</taxon>
        <taxon>Dikarya</taxon>
        <taxon>Ascomycota</taxon>
        <taxon>Pezizomycotina</taxon>
        <taxon>Eurotiomycetes</taxon>
        <taxon>Eurotiomycetidae</taxon>
        <taxon>Eurotiales</taxon>
        <taxon>Aspergillaceae</taxon>
        <taxon>Aspergillus</taxon>
        <taxon>Aspergillus subgen. Circumdati</taxon>
    </lineage>
</organism>
<dbReference type="PANTHER" id="PTHR24304:SF2">
    <property type="entry name" value="24-HYDROXYCHOLESTEROL 7-ALPHA-HYDROXYLASE"/>
    <property type="match status" value="1"/>
</dbReference>
<dbReference type="EMBL" id="SOSA01000792">
    <property type="protein sequence ID" value="THC88667.1"/>
    <property type="molecule type" value="Genomic_DNA"/>
</dbReference>
<dbReference type="PANTHER" id="PTHR24304">
    <property type="entry name" value="CYTOCHROME P450 FAMILY 7"/>
    <property type="match status" value="1"/>
</dbReference>
<proteinExistence type="inferred from homology"/>
<evidence type="ECO:0000256" key="7">
    <source>
        <dbReference type="ARBA" id="ARBA00023033"/>
    </source>
</evidence>
<dbReference type="InterPro" id="IPR002403">
    <property type="entry name" value="Cyt_P450_E_grp-IV"/>
</dbReference>
<evidence type="ECO:0000313" key="9">
    <source>
        <dbReference type="EMBL" id="KAA8642708.1"/>
    </source>
</evidence>
<dbReference type="Proteomes" id="UP000308092">
    <property type="component" value="Unassembled WGS sequence"/>
</dbReference>
<keyword evidence="7" id="KW-0503">Monooxygenase</keyword>
<evidence type="ECO:0000256" key="4">
    <source>
        <dbReference type="ARBA" id="ARBA00022723"/>
    </source>
</evidence>
<dbReference type="AlphaFoldDB" id="A0A4S3J3S1"/>
<keyword evidence="4 8" id="KW-0479">Metal-binding</keyword>
<dbReference type="GO" id="GO:0008395">
    <property type="term" value="F:steroid hydroxylase activity"/>
    <property type="evidence" value="ECO:0007669"/>
    <property type="project" value="TreeGrafter"/>
</dbReference>
<dbReference type="CDD" id="cd11040">
    <property type="entry name" value="CYP7_CYP8-like"/>
    <property type="match status" value="1"/>
</dbReference>
<dbReference type="EMBL" id="QUQM01000005">
    <property type="protein sequence ID" value="KAA8642708.1"/>
    <property type="molecule type" value="Genomic_DNA"/>
</dbReference>
<gene>
    <name evidence="9" type="ORF">ATNIH1004_009460</name>
    <name evidence="10" type="ORF">EYZ11_011885</name>
</gene>
<dbReference type="VEuPathDB" id="FungiDB:EYZ11_011885"/>
<evidence type="ECO:0000256" key="5">
    <source>
        <dbReference type="ARBA" id="ARBA00023002"/>
    </source>
</evidence>
<evidence type="ECO:0000313" key="12">
    <source>
        <dbReference type="Proteomes" id="UP000324241"/>
    </source>
</evidence>
<protein>
    <recommendedName>
        <fullName evidence="13">Cytochrome P450</fullName>
    </recommendedName>
</protein>
<comment type="similarity">
    <text evidence="2">Belongs to the cytochrome P450 family.</text>
</comment>
<evidence type="ECO:0000313" key="11">
    <source>
        <dbReference type="Proteomes" id="UP000308092"/>
    </source>
</evidence>
<evidence type="ECO:0000313" key="10">
    <source>
        <dbReference type="EMBL" id="THC88667.1"/>
    </source>
</evidence>
<dbReference type="SUPFAM" id="SSF48264">
    <property type="entry name" value="Cytochrome P450"/>
    <property type="match status" value="1"/>
</dbReference>
<accession>A0A4S3J3S1</accession>
<dbReference type="Proteomes" id="UP000324241">
    <property type="component" value="Unassembled WGS sequence"/>
</dbReference>
<feature type="binding site" description="axial binding residue" evidence="8">
    <location>
        <position position="507"/>
    </location>
    <ligand>
        <name>heme</name>
        <dbReference type="ChEBI" id="CHEBI:30413"/>
    </ligand>
    <ligandPart>
        <name>Fe</name>
        <dbReference type="ChEBI" id="CHEBI:18248"/>
    </ligandPart>
</feature>
<evidence type="ECO:0008006" key="13">
    <source>
        <dbReference type="Google" id="ProtNLM"/>
    </source>
</evidence>
<evidence type="ECO:0000256" key="1">
    <source>
        <dbReference type="ARBA" id="ARBA00001971"/>
    </source>
</evidence>
<name>A0A4S3J3S1_9EURO</name>
<dbReference type="GeneID" id="54332162"/>
<dbReference type="RefSeq" id="XP_033422070.1">
    <property type="nucleotide sequence ID" value="XM_033574052.1"/>
</dbReference>
<evidence type="ECO:0000256" key="3">
    <source>
        <dbReference type="ARBA" id="ARBA00022617"/>
    </source>
</evidence>
<keyword evidence="3 8" id="KW-0349">Heme</keyword>
<dbReference type="InterPro" id="IPR036396">
    <property type="entry name" value="Cyt_P450_sf"/>
</dbReference>
<evidence type="ECO:0000256" key="8">
    <source>
        <dbReference type="PIRSR" id="PIRSR602403-1"/>
    </source>
</evidence>
<dbReference type="PRINTS" id="PR00465">
    <property type="entry name" value="EP450IV"/>
</dbReference>
<reference evidence="10 11" key="1">
    <citation type="submission" date="2019-03" db="EMBL/GenBank/DDBJ databases">
        <title>The genome sequence of a newly discovered highly antifungal drug resistant Aspergillus species, Aspergillus tanneri NIH 1004.</title>
        <authorList>
            <person name="Mounaud S."/>
            <person name="Singh I."/>
            <person name="Joardar V."/>
            <person name="Pakala S."/>
            <person name="Pakala S."/>
            <person name="Venepally P."/>
            <person name="Hoover J."/>
            <person name="Nierman W."/>
            <person name="Chung J."/>
            <person name="Losada L."/>
        </authorList>
    </citation>
    <scope>NUCLEOTIDE SEQUENCE [LARGE SCALE GENOMIC DNA]</scope>
    <source>
        <strain evidence="10 11">NIH1004</strain>
    </source>
</reference>
<sequence>MIPQVLVFLFLLSLPFCIGYSISWVLYHWVNRSNPNTGIRIPPHLPAVIPILGHTIPFLFDGASFVRRATTYAGKLSCVRISLPLAGIYLFQEPEAVAALWKHPLLSSPIFIYTVGLRYLFGMKDKPLKTYMADDAGPYRKPHPNSNVAPHNRVDYLTHDSLLRGLSGAGLAHTFQRCRDTVISQIDSLCIEDEWVQMPDLLQFFRNHVGRAVLQSLFGPLLLSINPTFMEALWEFDAATPYLAKRVPRLLVPKAYRVRDSLLDQIQRWYRHARANFHESLIGEDKDGDPCWGSRMMRERQQFLLAADNQDDASLASADLGLIWTSITNVVPTAMMAVLHIFQDATLLSRVRESLQAHDTASHELEFVFSMDKLLQNDLLNAVYAETLRLYVQAYVTRCSAHEPVSVGSWWLGQNEVVMVSSYVNHMNGQLWNTQDGEHPVDSFWADRFMVDPKDPHSGPMRVHRDQPDTGNAVPRLDVKGAAGQPSFSVKGLEGTWIPYGGGSSACPGRIFAKRLILFTCAFFVSRYDVDIQASSLDMDSSGFGLGTQKPKNKVPFAIRRRQRL</sequence>
<comment type="cofactor">
    <cofactor evidence="1 8">
        <name>heme</name>
        <dbReference type="ChEBI" id="CHEBI:30413"/>
    </cofactor>
</comment>
<reference evidence="9 12" key="2">
    <citation type="submission" date="2019-08" db="EMBL/GenBank/DDBJ databases">
        <title>The genome sequence of a newly discovered highly antifungal drug resistant Aspergillus species, Aspergillus tanneri NIH 1004.</title>
        <authorList>
            <person name="Mounaud S."/>
            <person name="Singh I."/>
            <person name="Joardar V."/>
            <person name="Pakala S."/>
            <person name="Pakala S."/>
            <person name="Venepally P."/>
            <person name="Chung J.K."/>
            <person name="Losada L."/>
            <person name="Nierman W.C."/>
        </authorList>
    </citation>
    <scope>NUCLEOTIDE SEQUENCE [LARGE SCALE GENOMIC DNA]</scope>
    <source>
        <strain evidence="9 12">NIH1004</strain>
    </source>
</reference>
<keyword evidence="5" id="KW-0560">Oxidoreductase</keyword>
<dbReference type="GO" id="GO:0016705">
    <property type="term" value="F:oxidoreductase activity, acting on paired donors, with incorporation or reduction of molecular oxygen"/>
    <property type="evidence" value="ECO:0007669"/>
    <property type="project" value="InterPro"/>
</dbReference>
<dbReference type="InterPro" id="IPR050529">
    <property type="entry name" value="CYP450_sterol_14alpha_dmase"/>
</dbReference>
<dbReference type="GO" id="GO:0005506">
    <property type="term" value="F:iron ion binding"/>
    <property type="evidence" value="ECO:0007669"/>
    <property type="project" value="InterPro"/>
</dbReference>
<evidence type="ECO:0000256" key="2">
    <source>
        <dbReference type="ARBA" id="ARBA00010617"/>
    </source>
</evidence>
<dbReference type="OrthoDB" id="3366823at2759"/>
<comment type="caution">
    <text evidence="10">The sequence shown here is derived from an EMBL/GenBank/DDBJ whole genome shotgun (WGS) entry which is preliminary data.</text>
</comment>
<evidence type="ECO:0000256" key="6">
    <source>
        <dbReference type="ARBA" id="ARBA00023004"/>
    </source>
</evidence>
<keyword evidence="6 8" id="KW-0408">Iron</keyword>
<dbReference type="GO" id="GO:0020037">
    <property type="term" value="F:heme binding"/>
    <property type="evidence" value="ECO:0007669"/>
    <property type="project" value="InterPro"/>
</dbReference>